<dbReference type="Pfam" id="PF00849">
    <property type="entry name" value="PseudoU_synth_2"/>
    <property type="match status" value="1"/>
</dbReference>
<dbReference type="GO" id="GO:0009982">
    <property type="term" value="F:pseudouridine synthase activity"/>
    <property type="evidence" value="ECO:0007669"/>
    <property type="project" value="InterPro"/>
</dbReference>
<evidence type="ECO:0000259" key="2">
    <source>
        <dbReference type="Pfam" id="PF00849"/>
    </source>
</evidence>
<reference evidence="4" key="1">
    <citation type="journal article" date="2019" name="Nat. Commun.">
        <title>Expansion of phycobilisome linker gene families in mesophilic red algae.</title>
        <authorList>
            <person name="Lee J."/>
            <person name="Kim D."/>
            <person name="Bhattacharya D."/>
            <person name="Yoon H.S."/>
        </authorList>
    </citation>
    <scope>NUCLEOTIDE SEQUENCE [LARGE SCALE GENOMIC DNA]</scope>
    <source>
        <strain evidence="4">CCMP 1328</strain>
    </source>
</reference>
<dbReference type="GO" id="GO:0000455">
    <property type="term" value="P:enzyme-directed rRNA pseudouridine synthesis"/>
    <property type="evidence" value="ECO:0007669"/>
    <property type="project" value="TreeGrafter"/>
</dbReference>
<dbReference type="OMA" id="DSPYRMM"/>
<comment type="caution">
    <text evidence="3">The sequence shown here is derived from an EMBL/GenBank/DDBJ whole genome shotgun (WGS) entry which is preliminary data.</text>
</comment>
<dbReference type="GO" id="GO:0003723">
    <property type="term" value="F:RNA binding"/>
    <property type="evidence" value="ECO:0007669"/>
    <property type="project" value="InterPro"/>
</dbReference>
<feature type="domain" description="Pseudouridine synthase RsuA/RluA-like" evidence="2">
    <location>
        <begin position="34"/>
        <end position="198"/>
    </location>
</feature>
<dbReference type="InterPro" id="IPR020103">
    <property type="entry name" value="PsdUridine_synth_cat_dom_sf"/>
</dbReference>
<dbReference type="Gene3D" id="3.30.2350.10">
    <property type="entry name" value="Pseudouridine synthase"/>
    <property type="match status" value="1"/>
</dbReference>
<dbReference type="PANTHER" id="PTHR21600">
    <property type="entry name" value="MITOCHONDRIAL RNA PSEUDOURIDINE SYNTHASE"/>
    <property type="match status" value="1"/>
</dbReference>
<dbReference type="SUPFAM" id="SSF55120">
    <property type="entry name" value="Pseudouridine synthase"/>
    <property type="match status" value="1"/>
</dbReference>
<gene>
    <name evidence="3" type="ORF">FVE85_8756</name>
</gene>
<dbReference type="PANTHER" id="PTHR21600:SF87">
    <property type="entry name" value="RNA PSEUDOURIDYLATE SYNTHASE DOMAIN-CONTAINING PROTEIN 1"/>
    <property type="match status" value="1"/>
</dbReference>
<evidence type="ECO:0000256" key="1">
    <source>
        <dbReference type="ARBA" id="ARBA00010876"/>
    </source>
</evidence>
<evidence type="ECO:0000313" key="3">
    <source>
        <dbReference type="EMBL" id="KAA8493311.1"/>
    </source>
</evidence>
<dbReference type="OrthoDB" id="428658at2759"/>
<organism evidence="3 4">
    <name type="scientific">Porphyridium purpureum</name>
    <name type="common">Red alga</name>
    <name type="synonym">Porphyridium cruentum</name>
    <dbReference type="NCBI Taxonomy" id="35688"/>
    <lineage>
        <taxon>Eukaryota</taxon>
        <taxon>Rhodophyta</taxon>
        <taxon>Bangiophyceae</taxon>
        <taxon>Porphyridiales</taxon>
        <taxon>Porphyridiaceae</taxon>
        <taxon>Porphyridium</taxon>
    </lineage>
</organism>
<dbReference type="Proteomes" id="UP000324585">
    <property type="component" value="Unassembled WGS sequence"/>
</dbReference>
<dbReference type="InterPro" id="IPR006145">
    <property type="entry name" value="PsdUridine_synth_RsuA/RluA"/>
</dbReference>
<dbReference type="InterPro" id="IPR050188">
    <property type="entry name" value="RluA_PseudoU_synthase"/>
</dbReference>
<keyword evidence="4" id="KW-1185">Reference proteome</keyword>
<accession>A0A5J4YP60</accession>
<name>A0A5J4YP60_PORPP</name>
<proteinExistence type="inferred from homology"/>
<dbReference type="CDD" id="cd02869">
    <property type="entry name" value="PseudoU_synth_RluA_like"/>
    <property type="match status" value="1"/>
</dbReference>
<dbReference type="EMBL" id="VRMN01000007">
    <property type="protein sequence ID" value="KAA8493311.1"/>
    <property type="molecule type" value="Genomic_DNA"/>
</dbReference>
<evidence type="ECO:0000313" key="4">
    <source>
        <dbReference type="Proteomes" id="UP000324585"/>
    </source>
</evidence>
<protein>
    <submittedName>
        <fullName evidence="3">RNA pseudouridylate synthase domain-containing protein 1</fullName>
    </submittedName>
</protein>
<comment type="similarity">
    <text evidence="1">Belongs to the pseudouridine synthase RluA family.</text>
</comment>
<sequence length="298" mass="32722">MATRARAHEPVIHTAGRVPPAAPQFSVIYESDTYVCVNKPFDVRVDGEHEHTVDKFVAARLRDKLDEASASSPLKPRLVHQLDYSTSGVMLMALTRQAANYVARQFETRATKKAYLALVYGSVCDTAHVVNRAIGATDGFEMRLVDETDSDAERSKAKAATTHVYALSEGFYRGQPAAKLLLVPITGRRHQLRLHCQSLGHTIIGDATYGQDSHWPLGDPRNPERMYLHAYMLAVDLSLSASAASMSLLAAPDPFIGVLEDERTRLSEKDLLQIFRSHGLVDASRGAVEDLQGIRAAA</sequence>
<dbReference type="AlphaFoldDB" id="A0A5J4YP60"/>